<evidence type="ECO:0000313" key="2">
    <source>
        <dbReference type="Proteomes" id="UP001159364"/>
    </source>
</evidence>
<protein>
    <submittedName>
        <fullName evidence="1">Uncharacterized protein</fullName>
    </submittedName>
</protein>
<reference evidence="1 2" key="1">
    <citation type="submission" date="2021-09" db="EMBL/GenBank/DDBJ databases">
        <title>Genomic insights and catalytic innovation underlie evolution of tropane alkaloids biosynthesis.</title>
        <authorList>
            <person name="Wang Y.-J."/>
            <person name="Tian T."/>
            <person name="Huang J.-P."/>
            <person name="Huang S.-X."/>
        </authorList>
    </citation>
    <scope>NUCLEOTIDE SEQUENCE [LARGE SCALE GENOMIC DNA]</scope>
    <source>
        <strain evidence="1">KIB-2018</strain>
        <tissue evidence="1">Leaf</tissue>
    </source>
</reference>
<organism evidence="1 2">
    <name type="scientific">Erythroxylum novogranatense</name>
    <dbReference type="NCBI Taxonomy" id="1862640"/>
    <lineage>
        <taxon>Eukaryota</taxon>
        <taxon>Viridiplantae</taxon>
        <taxon>Streptophyta</taxon>
        <taxon>Embryophyta</taxon>
        <taxon>Tracheophyta</taxon>
        <taxon>Spermatophyta</taxon>
        <taxon>Magnoliopsida</taxon>
        <taxon>eudicotyledons</taxon>
        <taxon>Gunneridae</taxon>
        <taxon>Pentapetalae</taxon>
        <taxon>rosids</taxon>
        <taxon>fabids</taxon>
        <taxon>Malpighiales</taxon>
        <taxon>Erythroxylaceae</taxon>
        <taxon>Erythroxylum</taxon>
    </lineage>
</organism>
<dbReference type="Proteomes" id="UP001159364">
    <property type="component" value="Linkage Group LG12"/>
</dbReference>
<comment type="caution">
    <text evidence="1">The sequence shown here is derived from an EMBL/GenBank/DDBJ whole genome shotgun (WGS) entry which is preliminary data.</text>
</comment>
<dbReference type="AlphaFoldDB" id="A0AAV8SBW4"/>
<proteinExistence type="predicted"/>
<sequence>MPHNPEEGHTKVVSINEFLKLTDAETYYGDRGRGKGRGSRCGGLSSGWAQDAATIFIEYPGGGLGLFMDRWARGVGVYGKHFSATECVVQKVSDVESNFLFGAPRKRGNKGKFVACKLKSILRLSW</sequence>
<dbReference type="EMBL" id="JAIWQS010000012">
    <property type="protein sequence ID" value="KAJ8749506.1"/>
    <property type="molecule type" value="Genomic_DNA"/>
</dbReference>
<name>A0AAV8SBW4_9ROSI</name>
<gene>
    <name evidence="1" type="ORF">K2173_025701</name>
</gene>
<accession>A0AAV8SBW4</accession>
<keyword evidence="2" id="KW-1185">Reference proteome</keyword>
<evidence type="ECO:0000313" key="1">
    <source>
        <dbReference type="EMBL" id="KAJ8749506.1"/>
    </source>
</evidence>